<protein>
    <submittedName>
        <fullName evidence="1">Uncharacterized protein</fullName>
    </submittedName>
</protein>
<reference evidence="1" key="1">
    <citation type="journal article" date="2009" name="PLoS Genet.">
        <title>Sequencing, mapping, and analysis of 27,455 maize full-length cDNAs.</title>
        <authorList>
            <person name="Soderlund C."/>
            <person name="Descour A."/>
            <person name="Kudrna D."/>
            <person name="Bomhoff M."/>
            <person name="Boyd L."/>
            <person name="Currie J."/>
            <person name="Angelova A."/>
            <person name="Collura K."/>
            <person name="Wissotski M."/>
            <person name="Ashley E."/>
            <person name="Morrow D."/>
            <person name="Fernandes J."/>
            <person name="Walbot V."/>
            <person name="Yu Y."/>
        </authorList>
    </citation>
    <scope>NUCLEOTIDE SEQUENCE</scope>
    <source>
        <strain evidence="1">B73</strain>
    </source>
</reference>
<organism evidence="1">
    <name type="scientific">Zea mays</name>
    <name type="common">Maize</name>
    <dbReference type="NCBI Taxonomy" id="4577"/>
    <lineage>
        <taxon>Eukaryota</taxon>
        <taxon>Viridiplantae</taxon>
        <taxon>Streptophyta</taxon>
        <taxon>Embryophyta</taxon>
        <taxon>Tracheophyta</taxon>
        <taxon>Spermatophyta</taxon>
        <taxon>Magnoliopsida</taxon>
        <taxon>Liliopsida</taxon>
        <taxon>Poales</taxon>
        <taxon>Poaceae</taxon>
        <taxon>PACMAD clade</taxon>
        <taxon>Panicoideae</taxon>
        <taxon>Andropogonodae</taxon>
        <taxon>Andropogoneae</taxon>
        <taxon>Tripsacinae</taxon>
        <taxon>Zea</taxon>
    </lineage>
</organism>
<proteinExistence type="evidence at transcript level"/>
<accession>B7ZZC9</accession>
<evidence type="ECO:0000313" key="1">
    <source>
        <dbReference type="EMBL" id="ACL53278.1"/>
    </source>
</evidence>
<name>B7ZZC9_MAIZE</name>
<sequence length="35" mass="3881">MLSTWQQLGLAPSFSRRSSDKIEGVSGQETLVPKF</sequence>
<reference evidence="1" key="2">
    <citation type="submission" date="2012-06" db="EMBL/GenBank/DDBJ databases">
        <authorList>
            <person name="Yu Y."/>
            <person name="Currie J."/>
            <person name="Lomeli R."/>
            <person name="Angelova A."/>
            <person name="Collura K."/>
            <person name="Wissotski M."/>
            <person name="Campos D."/>
            <person name="Kudrna D."/>
            <person name="Golser W."/>
            <person name="Ashely E."/>
            <person name="Descour A."/>
            <person name="Fernandes J."/>
            <person name="Soderlund C."/>
            <person name="Walbot V."/>
        </authorList>
    </citation>
    <scope>NUCLEOTIDE SEQUENCE</scope>
    <source>
        <strain evidence="1">B73</strain>
    </source>
</reference>
<dbReference type="EMBL" id="BT054671">
    <property type="protein sequence ID" value="ACL53278.1"/>
    <property type="molecule type" value="mRNA"/>
</dbReference>
<dbReference type="AlphaFoldDB" id="B7ZZC9"/>